<dbReference type="AlphaFoldDB" id="A0A9X0WH99"/>
<evidence type="ECO:0000313" key="2">
    <source>
        <dbReference type="Proteomes" id="UP001138802"/>
    </source>
</evidence>
<reference evidence="1 2" key="1">
    <citation type="journal article" date="2020" name="Microorganisms">
        <title>Osmotic Adaptation and Compatible Solute Biosynthesis of Phototrophic Bacteria as Revealed from Genome Analyses.</title>
        <authorList>
            <person name="Imhoff J.F."/>
            <person name="Rahn T."/>
            <person name="Kunzel S."/>
            <person name="Keller A."/>
            <person name="Neulinger S.C."/>
        </authorList>
    </citation>
    <scope>NUCLEOTIDE SEQUENCE [LARGE SCALE GENOMIC DNA]</scope>
    <source>
        <strain evidence="1 2">DSM 21303</strain>
    </source>
</reference>
<protein>
    <submittedName>
        <fullName evidence="1">Uncharacterized protein</fullName>
    </submittedName>
</protein>
<dbReference type="RefSeq" id="WP_200386885.1">
    <property type="nucleotide sequence ID" value="NZ_NRSD01000004.1"/>
</dbReference>
<dbReference type="EMBL" id="NRSD01000004">
    <property type="protein sequence ID" value="MBK1644077.1"/>
    <property type="molecule type" value="Genomic_DNA"/>
</dbReference>
<evidence type="ECO:0000313" key="1">
    <source>
        <dbReference type="EMBL" id="MBK1644077.1"/>
    </source>
</evidence>
<comment type="caution">
    <text evidence="1">The sequence shown here is derived from an EMBL/GenBank/DDBJ whole genome shotgun (WGS) entry which is preliminary data.</text>
</comment>
<organism evidence="1 2">
    <name type="scientific">Thiocapsa imhoffii</name>
    <dbReference type="NCBI Taxonomy" id="382777"/>
    <lineage>
        <taxon>Bacteria</taxon>
        <taxon>Pseudomonadati</taxon>
        <taxon>Pseudomonadota</taxon>
        <taxon>Gammaproteobacteria</taxon>
        <taxon>Chromatiales</taxon>
        <taxon>Chromatiaceae</taxon>
        <taxon>Thiocapsa</taxon>
    </lineage>
</organism>
<keyword evidence="2" id="KW-1185">Reference proteome</keyword>
<dbReference type="Proteomes" id="UP001138802">
    <property type="component" value="Unassembled WGS sequence"/>
</dbReference>
<accession>A0A9X0WH99</accession>
<sequence length="112" mass="12344">MVMSEKLIARDRALKVKLPGCLLLLQAKPDETAAFMPVMDEDARAVSAVTGLTIQTSRREALAPWLRSRTHPIDWIAETGRPFARIAERVVTVTWSARPVRLGAASATTHQP</sequence>
<name>A0A9X0WH99_9GAMM</name>
<gene>
    <name evidence="1" type="ORF">CKO25_05305</name>
</gene>
<proteinExistence type="predicted"/>